<evidence type="ECO:0000313" key="2">
    <source>
        <dbReference type="Proteomes" id="UP000886998"/>
    </source>
</evidence>
<keyword evidence="2" id="KW-1185">Reference proteome</keyword>
<organism evidence="1 2">
    <name type="scientific">Trichonephila inaurata madagascariensis</name>
    <dbReference type="NCBI Taxonomy" id="2747483"/>
    <lineage>
        <taxon>Eukaryota</taxon>
        <taxon>Metazoa</taxon>
        <taxon>Ecdysozoa</taxon>
        <taxon>Arthropoda</taxon>
        <taxon>Chelicerata</taxon>
        <taxon>Arachnida</taxon>
        <taxon>Araneae</taxon>
        <taxon>Araneomorphae</taxon>
        <taxon>Entelegynae</taxon>
        <taxon>Araneoidea</taxon>
        <taxon>Nephilidae</taxon>
        <taxon>Trichonephila</taxon>
        <taxon>Trichonephila inaurata</taxon>
    </lineage>
</organism>
<comment type="caution">
    <text evidence="1">The sequence shown here is derived from an EMBL/GenBank/DDBJ whole genome shotgun (WGS) entry which is preliminary data.</text>
</comment>
<reference evidence="1" key="1">
    <citation type="submission" date="2020-08" db="EMBL/GenBank/DDBJ databases">
        <title>Multicomponent nature underlies the extraordinary mechanical properties of spider dragline silk.</title>
        <authorList>
            <person name="Kono N."/>
            <person name="Nakamura H."/>
            <person name="Mori M."/>
            <person name="Yoshida Y."/>
            <person name="Ohtoshi R."/>
            <person name="Malay A.D."/>
            <person name="Moran D.A.P."/>
            <person name="Tomita M."/>
            <person name="Numata K."/>
            <person name="Arakawa K."/>
        </authorList>
    </citation>
    <scope>NUCLEOTIDE SEQUENCE</scope>
</reference>
<gene>
    <name evidence="1" type="ORF">TNIN_70711</name>
</gene>
<evidence type="ECO:0000313" key="1">
    <source>
        <dbReference type="EMBL" id="GFS42863.1"/>
    </source>
</evidence>
<dbReference type="OrthoDB" id="2499658at2759"/>
<name>A0A8X6J7F2_9ARAC</name>
<sequence>MDLEDLQEIESISLSTKRQLEPVNNSTSTPASKVETSVVLLASDGGAAVSNSKVVPSLKGVASPIRMEAFLKTGIFPFDRIDMTAVAIR</sequence>
<dbReference type="EMBL" id="BMAV01025600">
    <property type="protein sequence ID" value="GFS42863.1"/>
    <property type="molecule type" value="Genomic_DNA"/>
</dbReference>
<dbReference type="AlphaFoldDB" id="A0A8X6J7F2"/>
<proteinExistence type="predicted"/>
<accession>A0A8X6J7F2</accession>
<protein>
    <submittedName>
        <fullName evidence="1">Uncharacterized protein</fullName>
    </submittedName>
</protein>
<dbReference type="Proteomes" id="UP000886998">
    <property type="component" value="Unassembled WGS sequence"/>
</dbReference>